<dbReference type="Gene3D" id="3.40.50.720">
    <property type="entry name" value="NAD(P)-binding Rossmann-like Domain"/>
    <property type="match status" value="1"/>
</dbReference>
<dbReference type="InterPro" id="IPR036291">
    <property type="entry name" value="NAD(P)-bd_dom_sf"/>
</dbReference>
<dbReference type="RefSeq" id="WP_041055351.1">
    <property type="nucleotide sequence ID" value="NZ_JXRR01000008.1"/>
</dbReference>
<evidence type="ECO:0000259" key="1">
    <source>
        <dbReference type="Pfam" id="PF05368"/>
    </source>
</evidence>
<dbReference type="AlphaFoldDB" id="A0A0C2RLC0"/>
<dbReference type="PANTHER" id="PTHR43162:SF1">
    <property type="entry name" value="PRESTALK A DIFFERENTIATION PROTEIN A"/>
    <property type="match status" value="1"/>
</dbReference>
<dbReference type="Gene3D" id="3.90.25.10">
    <property type="entry name" value="UDP-galactose 4-epimerase, domain 1"/>
    <property type="match status" value="1"/>
</dbReference>
<protein>
    <recommendedName>
        <fullName evidence="1">NmrA-like domain-containing protein</fullName>
    </recommendedName>
</protein>
<dbReference type="PATRIC" id="fig|220754.4.peg.926"/>
<gene>
    <name evidence="2" type="ORF">KR50_09060</name>
</gene>
<feature type="domain" description="NmrA-like" evidence="1">
    <location>
        <begin position="7"/>
        <end position="272"/>
    </location>
</feature>
<evidence type="ECO:0000313" key="2">
    <source>
        <dbReference type="EMBL" id="KIL51025.1"/>
    </source>
</evidence>
<dbReference type="CDD" id="cd05269">
    <property type="entry name" value="TMR_SDR_a"/>
    <property type="match status" value="1"/>
</dbReference>
<keyword evidence="3" id="KW-1185">Reference proteome</keyword>
<sequence>MKTLITGFNGKTGFEVAKKAKSASIVSTCAVRSLEKAKANYGSDYSFTLLDFTKPETFEQALSDVDSIFLIYPPGEGIEFERFLETAKKRSVKHIVYLSLKDVQFMPFIHHYKNEKLIKKTGIPYTFIRAGYFMQNLNDFLLQELKERKRIFVPAGNGKTSFVDARDLAEIAVMALRNPSLHQNKSYVITGNEALTFYEVAKRMTHILETPVEYTNPSVKEFKSWMLSQGADSSFINVVTGIHFPTKLGLAKGISNDFEKITGKKQTSINEYIRDFKQYWL</sequence>
<dbReference type="EMBL" id="JXRR01000008">
    <property type="protein sequence ID" value="KIL51025.1"/>
    <property type="molecule type" value="Genomic_DNA"/>
</dbReference>
<dbReference type="Pfam" id="PF05368">
    <property type="entry name" value="NmrA"/>
    <property type="match status" value="1"/>
</dbReference>
<dbReference type="InterPro" id="IPR051604">
    <property type="entry name" value="Ergot_Alk_Oxidoreductase"/>
</dbReference>
<dbReference type="PANTHER" id="PTHR43162">
    <property type="match status" value="1"/>
</dbReference>
<proteinExistence type="predicted"/>
<dbReference type="Proteomes" id="UP000031972">
    <property type="component" value="Unassembled WGS sequence"/>
</dbReference>
<comment type="caution">
    <text evidence="2">The sequence shown here is derived from an EMBL/GenBank/DDBJ whole genome shotgun (WGS) entry which is preliminary data.</text>
</comment>
<dbReference type="OrthoDB" id="339107at2"/>
<evidence type="ECO:0000313" key="3">
    <source>
        <dbReference type="Proteomes" id="UP000031972"/>
    </source>
</evidence>
<accession>A0A0C2RLC0</accession>
<reference evidence="2 3" key="1">
    <citation type="submission" date="2015-01" db="EMBL/GenBank/DDBJ databases">
        <title>Jeotgalibacillus campisalis genome sequencing.</title>
        <authorList>
            <person name="Goh K.M."/>
            <person name="Chan K.-G."/>
            <person name="Yaakop A.S."/>
            <person name="Ee R."/>
            <person name="Gan H.M."/>
            <person name="Chan C.S."/>
        </authorList>
    </citation>
    <scope>NUCLEOTIDE SEQUENCE [LARGE SCALE GENOMIC DNA]</scope>
    <source>
        <strain evidence="2 3">SF-57</strain>
    </source>
</reference>
<name>A0A0C2RLC0_9BACL</name>
<organism evidence="2 3">
    <name type="scientific">Jeotgalibacillus campisalis</name>
    <dbReference type="NCBI Taxonomy" id="220754"/>
    <lineage>
        <taxon>Bacteria</taxon>
        <taxon>Bacillati</taxon>
        <taxon>Bacillota</taxon>
        <taxon>Bacilli</taxon>
        <taxon>Bacillales</taxon>
        <taxon>Caryophanaceae</taxon>
        <taxon>Jeotgalibacillus</taxon>
    </lineage>
</organism>
<dbReference type="InterPro" id="IPR008030">
    <property type="entry name" value="NmrA-like"/>
</dbReference>
<dbReference type="SUPFAM" id="SSF51735">
    <property type="entry name" value="NAD(P)-binding Rossmann-fold domains"/>
    <property type="match status" value="1"/>
</dbReference>